<dbReference type="Gene3D" id="3.40.50.10610">
    <property type="entry name" value="ABC-type transport auxiliary lipoprotein component"/>
    <property type="match status" value="1"/>
</dbReference>
<dbReference type="KEGG" id="mpar:F7D14_03405"/>
<reference evidence="3 4" key="1">
    <citation type="submission" date="2019-09" db="EMBL/GenBank/DDBJ databases">
        <title>Isolation and complete genome sequencing of Methylocystis species.</title>
        <authorList>
            <person name="Rumah B.L."/>
            <person name="Stead C.E."/>
            <person name="Stevens B.C."/>
            <person name="Minton N.P."/>
            <person name="Grosse-Honebrink A."/>
            <person name="Zhang Y."/>
        </authorList>
    </citation>
    <scope>NUCLEOTIDE SEQUENCE [LARGE SCALE GENOMIC DNA]</scope>
    <source>
        <strain evidence="3 4">BRCS2</strain>
    </source>
</reference>
<feature type="chain" id="PRO_5025673772" evidence="1">
    <location>
        <begin position="27"/>
        <end position="193"/>
    </location>
</feature>
<gene>
    <name evidence="3" type="ORF">F7D14_03405</name>
</gene>
<name>A0A6B8LYT4_9HYPH</name>
<protein>
    <submittedName>
        <fullName evidence="3">ABC transporter protein</fullName>
    </submittedName>
</protein>
<accession>A0A6B8LYT4</accession>
<dbReference type="EMBL" id="CP044331">
    <property type="protein sequence ID" value="QGM96624.1"/>
    <property type="molecule type" value="Genomic_DNA"/>
</dbReference>
<dbReference type="AlphaFoldDB" id="A0A6B8LYT4"/>
<keyword evidence="4" id="KW-1185">Reference proteome</keyword>
<evidence type="ECO:0000259" key="2">
    <source>
        <dbReference type="Pfam" id="PF03886"/>
    </source>
</evidence>
<evidence type="ECO:0000313" key="4">
    <source>
        <dbReference type="Proteomes" id="UP000422569"/>
    </source>
</evidence>
<evidence type="ECO:0000313" key="3">
    <source>
        <dbReference type="EMBL" id="QGM96624.1"/>
    </source>
</evidence>
<proteinExistence type="predicted"/>
<sequence>MRPMAWGKNARALVCAAFALCAAGCAQPPSQVFDLAGASVPTHRSVRADGALSIREPMAVSPTSSNRIVLRDADGSVFVLPDVGWSAPLPRLLRERLIESLQKADVGAARIGGSGRALATDIRRFEIDVARNVAVVEIYVRILDENTGAARAAQNISAETFAPAHTGAAAALALTDAAAQALARIAAWARSRL</sequence>
<feature type="domain" description="ABC-type transport auxiliary lipoprotein component" evidence="2">
    <location>
        <begin position="44"/>
        <end position="186"/>
    </location>
</feature>
<dbReference type="InterPro" id="IPR005586">
    <property type="entry name" value="ABC_trans_aux"/>
</dbReference>
<organism evidence="3 4">
    <name type="scientific">Methylocystis parvus</name>
    <dbReference type="NCBI Taxonomy" id="134"/>
    <lineage>
        <taxon>Bacteria</taxon>
        <taxon>Pseudomonadati</taxon>
        <taxon>Pseudomonadota</taxon>
        <taxon>Alphaproteobacteria</taxon>
        <taxon>Hyphomicrobiales</taxon>
        <taxon>Methylocystaceae</taxon>
        <taxon>Methylocystis</taxon>
    </lineage>
</organism>
<dbReference type="Pfam" id="PF03886">
    <property type="entry name" value="ABC_trans_aux"/>
    <property type="match status" value="1"/>
</dbReference>
<dbReference type="Proteomes" id="UP000422569">
    <property type="component" value="Chromosome"/>
</dbReference>
<dbReference type="SUPFAM" id="SSF159594">
    <property type="entry name" value="XCC0632-like"/>
    <property type="match status" value="1"/>
</dbReference>
<evidence type="ECO:0000256" key="1">
    <source>
        <dbReference type="SAM" id="SignalP"/>
    </source>
</evidence>
<feature type="signal peptide" evidence="1">
    <location>
        <begin position="1"/>
        <end position="26"/>
    </location>
</feature>
<keyword evidence="1" id="KW-0732">Signal</keyword>